<reference evidence="2" key="3">
    <citation type="submission" date="2022-06" db="UniProtKB">
        <authorList>
            <consortium name="EnsemblPlants"/>
        </authorList>
    </citation>
    <scope>IDENTIFICATION</scope>
</reference>
<evidence type="ECO:0000313" key="3">
    <source>
        <dbReference type="Proteomes" id="UP000015106"/>
    </source>
</evidence>
<name>A0A8R7TU55_TRIUA</name>
<dbReference type="AlphaFoldDB" id="A0A8R7TU55"/>
<dbReference type="Proteomes" id="UP000015106">
    <property type="component" value="Chromosome 3"/>
</dbReference>
<evidence type="ECO:0000313" key="2">
    <source>
        <dbReference type="EnsemblPlants" id="TuG1812G0300002355.01.T01"/>
    </source>
</evidence>
<sequence>LPPSCASTSEPLCSPSLRSGGAAAPNLSLRLRSVAASNRSHPTPLPLLLWQPSRHHDRGPETRAGSLRRRSSSSGGSGKSGQGQQRWGSSPSSRGCSSPPSSSSPPTKNRAERGGVQLGFSTYVRPYRVAHDSC</sequence>
<protein>
    <submittedName>
        <fullName evidence="2">Uncharacterized protein</fullName>
    </submittedName>
</protein>
<accession>A0A8R7TU55</accession>
<feature type="compositionally biased region" description="Low complexity" evidence="1">
    <location>
        <begin position="82"/>
        <end position="106"/>
    </location>
</feature>
<feature type="region of interest" description="Disordered" evidence="1">
    <location>
        <begin position="1"/>
        <end position="23"/>
    </location>
</feature>
<feature type="compositionally biased region" description="Polar residues" evidence="1">
    <location>
        <begin position="1"/>
        <end position="11"/>
    </location>
</feature>
<organism evidence="2 3">
    <name type="scientific">Triticum urartu</name>
    <name type="common">Red wild einkorn</name>
    <name type="synonym">Crithodium urartu</name>
    <dbReference type="NCBI Taxonomy" id="4572"/>
    <lineage>
        <taxon>Eukaryota</taxon>
        <taxon>Viridiplantae</taxon>
        <taxon>Streptophyta</taxon>
        <taxon>Embryophyta</taxon>
        <taxon>Tracheophyta</taxon>
        <taxon>Spermatophyta</taxon>
        <taxon>Magnoliopsida</taxon>
        <taxon>Liliopsida</taxon>
        <taxon>Poales</taxon>
        <taxon>Poaceae</taxon>
        <taxon>BOP clade</taxon>
        <taxon>Pooideae</taxon>
        <taxon>Triticodae</taxon>
        <taxon>Triticeae</taxon>
        <taxon>Triticinae</taxon>
        <taxon>Triticum</taxon>
    </lineage>
</organism>
<dbReference type="EnsemblPlants" id="TuG1812G0300002355.01.T01">
    <property type="protein sequence ID" value="TuG1812G0300002355.01.T01"/>
    <property type="gene ID" value="TuG1812G0300002355.01"/>
</dbReference>
<reference evidence="2" key="2">
    <citation type="submission" date="2018-03" db="EMBL/GenBank/DDBJ databases">
        <title>The Triticum urartu genome reveals the dynamic nature of wheat genome evolution.</title>
        <authorList>
            <person name="Ling H."/>
            <person name="Ma B."/>
            <person name="Shi X."/>
            <person name="Liu H."/>
            <person name="Dong L."/>
            <person name="Sun H."/>
            <person name="Cao Y."/>
            <person name="Gao Q."/>
            <person name="Zheng S."/>
            <person name="Li Y."/>
            <person name="Yu Y."/>
            <person name="Du H."/>
            <person name="Qi M."/>
            <person name="Li Y."/>
            <person name="Yu H."/>
            <person name="Cui Y."/>
            <person name="Wang N."/>
            <person name="Chen C."/>
            <person name="Wu H."/>
            <person name="Zhao Y."/>
            <person name="Zhang J."/>
            <person name="Li Y."/>
            <person name="Zhou W."/>
            <person name="Zhang B."/>
            <person name="Hu W."/>
            <person name="Eijk M."/>
            <person name="Tang J."/>
            <person name="Witsenboer H."/>
            <person name="Zhao S."/>
            <person name="Li Z."/>
            <person name="Zhang A."/>
            <person name="Wang D."/>
            <person name="Liang C."/>
        </authorList>
    </citation>
    <scope>NUCLEOTIDE SEQUENCE [LARGE SCALE GENOMIC DNA]</scope>
    <source>
        <strain evidence="2">cv. G1812</strain>
    </source>
</reference>
<evidence type="ECO:0000256" key="1">
    <source>
        <dbReference type="SAM" id="MobiDB-lite"/>
    </source>
</evidence>
<reference evidence="3" key="1">
    <citation type="journal article" date="2013" name="Nature">
        <title>Draft genome of the wheat A-genome progenitor Triticum urartu.</title>
        <authorList>
            <person name="Ling H.Q."/>
            <person name="Zhao S."/>
            <person name="Liu D."/>
            <person name="Wang J."/>
            <person name="Sun H."/>
            <person name="Zhang C."/>
            <person name="Fan H."/>
            <person name="Li D."/>
            <person name="Dong L."/>
            <person name="Tao Y."/>
            <person name="Gao C."/>
            <person name="Wu H."/>
            <person name="Li Y."/>
            <person name="Cui Y."/>
            <person name="Guo X."/>
            <person name="Zheng S."/>
            <person name="Wang B."/>
            <person name="Yu K."/>
            <person name="Liang Q."/>
            <person name="Yang W."/>
            <person name="Lou X."/>
            <person name="Chen J."/>
            <person name="Feng M."/>
            <person name="Jian J."/>
            <person name="Zhang X."/>
            <person name="Luo G."/>
            <person name="Jiang Y."/>
            <person name="Liu J."/>
            <person name="Wang Z."/>
            <person name="Sha Y."/>
            <person name="Zhang B."/>
            <person name="Wu H."/>
            <person name="Tang D."/>
            <person name="Shen Q."/>
            <person name="Xue P."/>
            <person name="Zou S."/>
            <person name="Wang X."/>
            <person name="Liu X."/>
            <person name="Wang F."/>
            <person name="Yang Y."/>
            <person name="An X."/>
            <person name="Dong Z."/>
            <person name="Zhang K."/>
            <person name="Zhang X."/>
            <person name="Luo M.C."/>
            <person name="Dvorak J."/>
            <person name="Tong Y."/>
            <person name="Wang J."/>
            <person name="Yang H."/>
            <person name="Li Z."/>
            <person name="Wang D."/>
            <person name="Zhang A."/>
            <person name="Wang J."/>
        </authorList>
    </citation>
    <scope>NUCLEOTIDE SEQUENCE</scope>
    <source>
        <strain evidence="3">cv. G1812</strain>
    </source>
</reference>
<keyword evidence="3" id="KW-1185">Reference proteome</keyword>
<feature type="region of interest" description="Disordered" evidence="1">
    <location>
        <begin position="35"/>
        <end position="120"/>
    </location>
</feature>
<dbReference type="Gramene" id="TuG1812G0300002355.01.T01">
    <property type="protein sequence ID" value="TuG1812G0300002355.01.T01"/>
    <property type="gene ID" value="TuG1812G0300002355.01"/>
</dbReference>
<proteinExistence type="predicted"/>